<organism evidence="1 2">
    <name type="scientific">Dorea formicigenerans ATCC 27755</name>
    <dbReference type="NCBI Taxonomy" id="411461"/>
    <lineage>
        <taxon>Bacteria</taxon>
        <taxon>Bacillati</taxon>
        <taxon>Bacillota</taxon>
        <taxon>Clostridia</taxon>
        <taxon>Lachnospirales</taxon>
        <taxon>Lachnospiraceae</taxon>
        <taxon>Dorea</taxon>
    </lineage>
</organism>
<name>B0G373_9FIRM</name>
<reference evidence="1 2" key="1">
    <citation type="submission" date="2007-10" db="EMBL/GenBank/DDBJ databases">
        <title>Draft genome sequence of Dorea formicigenerans(ATCC 27755).</title>
        <authorList>
            <person name="Sudarsanam P."/>
            <person name="Ley R."/>
            <person name="Guruge J."/>
            <person name="Turnbaugh P.J."/>
            <person name="Mahowald M."/>
            <person name="Liep D."/>
            <person name="Gordon J."/>
        </authorList>
    </citation>
    <scope>NUCLEOTIDE SEQUENCE [LARGE SCALE GENOMIC DNA]</scope>
    <source>
        <strain evidence="1 2">ATCC 27755</strain>
    </source>
</reference>
<dbReference type="EMBL" id="AAXA02000009">
    <property type="protein sequence ID" value="EDR48038.1"/>
    <property type="molecule type" value="Genomic_DNA"/>
</dbReference>
<dbReference type="PaxDb" id="411461-DORFOR_00695"/>
<accession>B0G373</accession>
<evidence type="ECO:0000313" key="2">
    <source>
        <dbReference type="Proteomes" id="UP000005359"/>
    </source>
</evidence>
<protein>
    <submittedName>
        <fullName evidence="1">Uncharacterized protein</fullName>
    </submittedName>
</protein>
<comment type="caution">
    <text evidence="1">The sequence shown here is derived from an EMBL/GenBank/DDBJ whole genome shotgun (WGS) entry which is preliminary data.</text>
</comment>
<proteinExistence type="predicted"/>
<dbReference type="AlphaFoldDB" id="B0G373"/>
<dbReference type="Proteomes" id="UP000005359">
    <property type="component" value="Unassembled WGS sequence"/>
</dbReference>
<reference evidence="1 2" key="2">
    <citation type="submission" date="2007-10" db="EMBL/GenBank/DDBJ databases">
        <authorList>
            <person name="Fulton L."/>
            <person name="Clifton S."/>
            <person name="Fulton B."/>
            <person name="Xu J."/>
            <person name="Minx P."/>
            <person name="Pepin K.H."/>
            <person name="Johnson M."/>
            <person name="Thiruvilangam P."/>
            <person name="Bhonagiri V."/>
            <person name="Nash W.E."/>
            <person name="Wang C."/>
            <person name="Mardis E.R."/>
            <person name="Wilson R.K."/>
        </authorList>
    </citation>
    <scope>NUCLEOTIDE SEQUENCE [LARGE SCALE GENOMIC DNA]</scope>
    <source>
        <strain evidence="1 2">ATCC 27755</strain>
    </source>
</reference>
<evidence type="ECO:0000313" key="1">
    <source>
        <dbReference type="EMBL" id="EDR48038.1"/>
    </source>
</evidence>
<gene>
    <name evidence="1" type="ORF">DORFOR_00695</name>
</gene>
<sequence>MFPPLNQKYVYIITICSINKRICAKMSQNKKKQQCVAFK</sequence>